<gene>
    <name evidence="2" type="ORF">AAL_05323</name>
</gene>
<dbReference type="Proteomes" id="UP000078544">
    <property type="component" value="Unassembled WGS sequence"/>
</dbReference>
<reference evidence="2 3" key="1">
    <citation type="journal article" date="2016" name="Genome Biol. Evol.">
        <title>Divergent and convergent evolution of fungal pathogenicity.</title>
        <authorList>
            <person name="Shang Y."/>
            <person name="Xiao G."/>
            <person name="Zheng P."/>
            <person name="Cen K."/>
            <person name="Zhan S."/>
            <person name="Wang C."/>
        </authorList>
    </citation>
    <scope>NUCLEOTIDE SEQUENCE [LARGE SCALE GENOMIC DNA]</scope>
    <source>
        <strain evidence="2 3">RCEF 2490</strain>
    </source>
</reference>
<dbReference type="PANTHER" id="PTHR48079">
    <property type="entry name" value="PROTEIN YEEZ"/>
    <property type="match status" value="1"/>
</dbReference>
<dbReference type="Gene3D" id="3.40.50.720">
    <property type="entry name" value="NAD(P)-binding Rossmann-like Domain"/>
    <property type="match status" value="1"/>
</dbReference>
<evidence type="ECO:0000259" key="1">
    <source>
        <dbReference type="Pfam" id="PF05368"/>
    </source>
</evidence>
<keyword evidence="3" id="KW-1185">Reference proteome</keyword>
<dbReference type="OrthoDB" id="2130169at2759"/>
<accession>A0A168AU31</accession>
<dbReference type="GO" id="GO:0005737">
    <property type="term" value="C:cytoplasm"/>
    <property type="evidence" value="ECO:0007669"/>
    <property type="project" value="TreeGrafter"/>
</dbReference>
<dbReference type="EMBL" id="AZGY01000011">
    <property type="protein sequence ID" value="KZZ94356.1"/>
    <property type="molecule type" value="Genomic_DNA"/>
</dbReference>
<name>A0A168AU31_9HYPO</name>
<dbReference type="InterPro" id="IPR036291">
    <property type="entry name" value="NAD(P)-bd_dom_sf"/>
</dbReference>
<comment type="caution">
    <text evidence="2">The sequence shown here is derived from an EMBL/GenBank/DDBJ whole genome shotgun (WGS) entry which is preliminary data.</text>
</comment>
<dbReference type="InterPro" id="IPR008030">
    <property type="entry name" value="NmrA-like"/>
</dbReference>
<dbReference type="GO" id="GO:0004029">
    <property type="term" value="F:aldehyde dehydrogenase (NAD+) activity"/>
    <property type="evidence" value="ECO:0007669"/>
    <property type="project" value="TreeGrafter"/>
</dbReference>
<dbReference type="SUPFAM" id="SSF51735">
    <property type="entry name" value="NAD(P)-binding Rossmann-fold domains"/>
    <property type="match status" value="1"/>
</dbReference>
<protein>
    <submittedName>
        <fullName evidence="2">NAD(P)-binding domain protein</fullName>
    </submittedName>
</protein>
<organism evidence="2 3">
    <name type="scientific">Moelleriella libera RCEF 2490</name>
    <dbReference type="NCBI Taxonomy" id="1081109"/>
    <lineage>
        <taxon>Eukaryota</taxon>
        <taxon>Fungi</taxon>
        <taxon>Dikarya</taxon>
        <taxon>Ascomycota</taxon>
        <taxon>Pezizomycotina</taxon>
        <taxon>Sordariomycetes</taxon>
        <taxon>Hypocreomycetidae</taxon>
        <taxon>Hypocreales</taxon>
        <taxon>Clavicipitaceae</taxon>
        <taxon>Moelleriella</taxon>
    </lineage>
</organism>
<dbReference type="Pfam" id="PF05368">
    <property type="entry name" value="NmrA"/>
    <property type="match status" value="1"/>
</dbReference>
<evidence type="ECO:0000313" key="3">
    <source>
        <dbReference type="Proteomes" id="UP000078544"/>
    </source>
</evidence>
<proteinExistence type="predicted"/>
<dbReference type="InterPro" id="IPR051783">
    <property type="entry name" value="NAD(P)-dependent_oxidoreduct"/>
</dbReference>
<dbReference type="AlphaFoldDB" id="A0A168AU31"/>
<evidence type="ECO:0000313" key="2">
    <source>
        <dbReference type="EMBL" id="KZZ94356.1"/>
    </source>
</evidence>
<feature type="domain" description="NmrA-like" evidence="1">
    <location>
        <begin position="3"/>
        <end position="75"/>
    </location>
</feature>
<dbReference type="STRING" id="1081109.A0A168AU31"/>
<sequence length="371" mass="39494">MTKIFITGASGYIGGQVLRELSRSGIKYETRALVRNATKAATIEAAFPGVRIVIGDLDDSELLRKEAAHASIVLHLAATGHLNSVKAIHQGLSSRGDSLPGKEGVLALLVLQRVEADQETIAYWIQVSGASALAAAEVASPSFVPGSPSSLIFNDDDGVAEIRAHIRKHPKRAVDNYILDVASDESAIKTALVFPPIIYGKGEGPVNQRSIQIPSLARTTIQLGHGVTVGKGESRWGNIHIGDVGRIFAALAENAAKGLPGDETWGRSGIYLAGVGELTFFDISAKVAAAAKQGGHIPTDKVEELPKDQCDTHLPHGGIMFGTNARGQAKRARRLLNWAPREVSLEEDIPRTVSTEHGEAAFANQTRVIFC</sequence>
<dbReference type="PANTHER" id="PTHR48079:SF8">
    <property type="entry name" value="NAD(P)-BINDING DOMAIN-CONTAINING PROTEIN"/>
    <property type="match status" value="1"/>
</dbReference>